<dbReference type="PANTHER" id="PTHR15854">
    <property type="entry name" value="THAP4 PROTEIN"/>
    <property type="match status" value="1"/>
</dbReference>
<evidence type="ECO:0000256" key="1">
    <source>
        <dbReference type="ARBA" id="ARBA00036993"/>
    </source>
</evidence>
<gene>
    <name evidence="4" type="ORF">ALC62_00430</name>
</gene>
<dbReference type="InterPro" id="IPR012674">
    <property type="entry name" value="Calycin"/>
</dbReference>
<dbReference type="Proteomes" id="UP000078542">
    <property type="component" value="Unassembled WGS sequence"/>
</dbReference>
<name>A0A151IQV3_9HYME</name>
<feature type="compositionally biased region" description="Basic and acidic residues" evidence="2">
    <location>
        <begin position="837"/>
        <end position="893"/>
    </location>
</feature>
<dbReference type="InterPro" id="IPR014878">
    <property type="entry name" value="THAP4-like_heme-bd"/>
</dbReference>
<evidence type="ECO:0000256" key="2">
    <source>
        <dbReference type="SAM" id="MobiDB-lite"/>
    </source>
</evidence>
<protein>
    <submittedName>
        <fullName evidence="4">THAP domain-containing protein 4</fullName>
    </submittedName>
</protein>
<dbReference type="EMBL" id="KQ976755">
    <property type="protein sequence ID" value="KYN08574.1"/>
    <property type="molecule type" value="Genomic_DNA"/>
</dbReference>
<accession>A0A151IQV3</accession>
<sequence length="1348" mass="152544">MECVPLHKALEPLAWLEGMWKTENQGSGKYPTIKDFSYYDEINFTSLGQPMFNYTAQSFSSSDLKKPMHRETGFLKVKPGTNQVTLISAHNFGLTTIECGEITDKTINLNSTDITRIKEAKMPHVIQVRREFKLHDNCLEYVFYMATSSTPVLTEHLRAKYMKVNEKLLATTAAKMQMKVLQLHELLHVLAWLEGTWITDEPAVGIYPTIKPFNYYDEINITSTGQPMFNYIAQSWHSDSGTPMHRETGFFQILPGTNKVILSLIDNIGLFTVEQGDLMGDNSTIDLHSTNILTTDASMPSFPTLTETRRVYKRNGDNLEFVFYMATSKTPELTEHLRAKHDVCINRLRMRYIQYLEEQRTRDERNHKLLAALDRVMNKLALISAKKDRLNVLRKQYEAYLLRAYANHRPPGSVTEDSGIASQNEDKYTKKTVSLARPDLASAEIRSVSSPRVHPGAPGPHQSSQPRSTSASKLHVDQIAVDASLNNPPSILTTAPLGVTLDVDHPQTSVLHGPHIYAPIPNAHQYPRMIPSSYDGSAPRNLQHVPDIRVSYAEAPVLSVAPSDNPNRFFREHMESAQVASGLSATARFSAEDIAQYEKSVPVPHQFDPLTLRYHHDTNILMSDPRSRIREYDPSDTAAVEQTLVTGKSSTYRTGSDANIVNQVGSLPGYMDYILASSQKSDDEGSIRSITSDDLDSLMRRNEHLLWGNADVAKTLRRSPTALATDNLNLDDNGRTAILEKELDRYISNIRRIHREHGVQSVDELDHEQNTSGDLLNVSLTEDGLELSAEDRARKERVPEEMGKILALASDLASRTATLKDIARDSVGQNDSAPMEVENRIRHRESAKSDASEFNEKSEAERRTRNEIRKDVATHSAKLDQPRGDAQIAKEDWNNAVDSAESQERDREIPTAKKDSVNEEIAASDGSRIDDPKSASDEKRLDFVTGKESDIDGVFDAAEELAPWDLANVQKKVRELHLDETDGDRAAGKNVEDTMDVREDIVSESPRFIEQNVDDEVENARPPQDTLPCSEIETKRLDTSEVNETEEQTETCEPIEDAQTVLTNVSDQHLVDEPKIASQLDEKLGEPDGSERRKSGNDETTELQVDGQFEGVVKDSEYSAEQGYIEDPNQPQQYEQQDPNQQYYDPNMPYETGNEEYSKYADQGYAQDGQEYVEYVADQYEQYPEDLDNQQYQHYPDGRYEQDPNQAYDYGYDPNQGYGDPAQQYDPNQYENNPDTQVYDYTEQVPYDPNQTYDNAYEQEYKEEQRNLNDDAEDRVEKLEAEETSQIQVDSESEHKSNKDEDKLQQADINGASQSKKKKDVIKSLLDSDTDTTIEKNVSNTESDFDFN</sequence>
<feature type="domain" description="THAP4-like heme-binding" evidence="3">
    <location>
        <begin position="10"/>
        <end position="163"/>
    </location>
</feature>
<feature type="compositionally biased region" description="Basic and acidic residues" evidence="2">
    <location>
        <begin position="902"/>
        <end position="917"/>
    </location>
</feature>
<dbReference type="PANTHER" id="PTHR15854:SF4">
    <property type="entry name" value="PEROXYNITRITE ISOMERASE THAP4"/>
    <property type="match status" value="1"/>
</dbReference>
<organism evidence="4 5">
    <name type="scientific">Cyphomyrmex costatus</name>
    <dbReference type="NCBI Taxonomy" id="456900"/>
    <lineage>
        <taxon>Eukaryota</taxon>
        <taxon>Metazoa</taxon>
        <taxon>Ecdysozoa</taxon>
        <taxon>Arthropoda</taxon>
        <taxon>Hexapoda</taxon>
        <taxon>Insecta</taxon>
        <taxon>Pterygota</taxon>
        <taxon>Neoptera</taxon>
        <taxon>Endopterygota</taxon>
        <taxon>Hymenoptera</taxon>
        <taxon>Apocrita</taxon>
        <taxon>Aculeata</taxon>
        <taxon>Formicoidea</taxon>
        <taxon>Formicidae</taxon>
        <taxon>Myrmicinae</taxon>
        <taxon>Cyphomyrmex</taxon>
    </lineage>
</organism>
<feature type="region of interest" description="Disordered" evidence="2">
    <location>
        <begin position="1179"/>
        <end position="1236"/>
    </location>
</feature>
<feature type="compositionally biased region" description="Basic and acidic residues" evidence="2">
    <location>
        <begin position="983"/>
        <end position="1001"/>
    </location>
</feature>
<evidence type="ECO:0000313" key="5">
    <source>
        <dbReference type="Proteomes" id="UP000078542"/>
    </source>
</evidence>
<feature type="compositionally biased region" description="Basic and acidic residues" evidence="2">
    <location>
        <begin position="1292"/>
        <end position="1305"/>
    </location>
</feature>
<feature type="compositionally biased region" description="Basic and acidic residues" evidence="2">
    <location>
        <begin position="1262"/>
        <end position="1281"/>
    </location>
</feature>
<reference evidence="4 5" key="1">
    <citation type="submission" date="2016-03" db="EMBL/GenBank/DDBJ databases">
        <title>Cyphomyrmex costatus WGS genome.</title>
        <authorList>
            <person name="Nygaard S."/>
            <person name="Hu H."/>
            <person name="Boomsma J."/>
            <person name="Zhang G."/>
        </authorList>
    </citation>
    <scope>NUCLEOTIDE SEQUENCE [LARGE SCALE GENOMIC DNA]</scope>
    <source>
        <strain evidence="4">MS0001</strain>
        <tissue evidence="4">Whole body</tissue>
    </source>
</reference>
<evidence type="ECO:0000259" key="3">
    <source>
        <dbReference type="Pfam" id="PF08768"/>
    </source>
</evidence>
<feature type="compositionally biased region" description="Low complexity" evidence="2">
    <location>
        <begin position="1126"/>
        <end position="1147"/>
    </location>
</feature>
<proteinExistence type="predicted"/>
<feature type="region of interest" description="Disordered" evidence="2">
    <location>
        <begin position="825"/>
        <end position="941"/>
    </location>
</feature>
<dbReference type="InterPro" id="IPR045165">
    <property type="entry name" value="Nitrobindin"/>
</dbReference>
<dbReference type="Gene3D" id="2.40.128.20">
    <property type="match status" value="2"/>
</dbReference>
<feature type="compositionally biased region" description="Polar residues" evidence="2">
    <location>
        <begin position="1225"/>
        <end position="1236"/>
    </location>
</feature>
<dbReference type="SUPFAM" id="SSF50814">
    <property type="entry name" value="Lipocalins"/>
    <property type="match status" value="2"/>
</dbReference>
<evidence type="ECO:0000313" key="4">
    <source>
        <dbReference type="EMBL" id="KYN08574.1"/>
    </source>
</evidence>
<dbReference type="STRING" id="456900.A0A151IQV3"/>
<dbReference type="Pfam" id="PF08768">
    <property type="entry name" value="THAP4_heme-bd"/>
    <property type="match status" value="2"/>
</dbReference>
<feature type="region of interest" description="Disordered" evidence="2">
    <location>
        <begin position="1063"/>
        <end position="1162"/>
    </location>
</feature>
<feature type="region of interest" description="Disordered" evidence="2">
    <location>
        <begin position="1262"/>
        <end position="1348"/>
    </location>
</feature>
<feature type="compositionally biased region" description="Basic and acidic residues" evidence="2">
    <location>
        <begin position="927"/>
        <end position="941"/>
    </location>
</feature>
<feature type="compositionally biased region" description="Polar residues" evidence="2">
    <location>
        <begin position="461"/>
        <end position="472"/>
    </location>
</feature>
<feature type="region of interest" description="Disordered" evidence="2">
    <location>
        <begin position="447"/>
        <end position="474"/>
    </location>
</feature>
<keyword evidence="5" id="KW-1185">Reference proteome</keyword>
<dbReference type="CDD" id="cd07828">
    <property type="entry name" value="lipocalin_heme-bd-THAP4-like"/>
    <property type="match status" value="2"/>
</dbReference>
<comment type="catalytic activity">
    <reaction evidence="1">
        <text>peroxynitrite = nitrate</text>
        <dbReference type="Rhea" id="RHEA:63116"/>
        <dbReference type="ChEBI" id="CHEBI:17632"/>
        <dbReference type="ChEBI" id="CHEBI:25941"/>
    </reaction>
    <physiologicalReaction direction="left-to-right" evidence="1">
        <dbReference type="Rhea" id="RHEA:63117"/>
    </physiologicalReaction>
</comment>
<feature type="region of interest" description="Disordered" evidence="2">
    <location>
        <begin position="983"/>
        <end position="1031"/>
    </location>
</feature>
<feature type="compositionally biased region" description="Basic and acidic residues" evidence="2">
    <location>
        <begin position="1069"/>
        <end position="1097"/>
    </location>
</feature>
<feature type="domain" description="THAP4-like heme-binding" evidence="3">
    <location>
        <begin position="188"/>
        <end position="340"/>
    </location>
</feature>